<organism evidence="3">
    <name type="scientific">Chromera velia CCMP2878</name>
    <dbReference type="NCBI Taxonomy" id="1169474"/>
    <lineage>
        <taxon>Eukaryota</taxon>
        <taxon>Sar</taxon>
        <taxon>Alveolata</taxon>
        <taxon>Colpodellida</taxon>
        <taxon>Chromeraceae</taxon>
        <taxon>Chromera</taxon>
    </lineage>
</organism>
<gene>
    <name evidence="3" type="ORF">Cvel_12714</name>
</gene>
<evidence type="ECO:0000256" key="2">
    <source>
        <dbReference type="SAM" id="SignalP"/>
    </source>
</evidence>
<evidence type="ECO:0000256" key="1">
    <source>
        <dbReference type="SAM" id="MobiDB-lite"/>
    </source>
</evidence>
<keyword evidence="2" id="KW-0732">Signal</keyword>
<evidence type="ECO:0000313" key="3">
    <source>
        <dbReference type="EMBL" id="CEM54359.1"/>
    </source>
</evidence>
<protein>
    <recommendedName>
        <fullName evidence="4">SRCR domain-containing protein</fullName>
    </recommendedName>
</protein>
<reference evidence="3" key="1">
    <citation type="submission" date="2014-11" db="EMBL/GenBank/DDBJ databases">
        <authorList>
            <person name="Otto D Thomas"/>
            <person name="Naeem Raeece"/>
        </authorList>
    </citation>
    <scope>NUCLEOTIDE SEQUENCE</scope>
</reference>
<evidence type="ECO:0008006" key="4">
    <source>
        <dbReference type="Google" id="ProtNLM"/>
    </source>
</evidence>
<proteinExistence type="predicted"/>
<dbReference type="AlphaFoldDB" id="A0A0G4IBD3"/>
<accession>A0A0G4IBD3</accession>
<feature type="chain" id="PRO_5005192447" description="SRCR domain-containing protein" evidence="2">
    <location>
        <begin position="33"/>
        <end position="205"/>
    </location>
</feature>
<feature type="compositionally biased region" description="Basic and acidic residues" evidence="1">
    <location>
        <begin position="43"/>
        <end position="56"/>
    </location>
</feature>
<feature type="signal peptide" evidence="2">
    <location>
        <begin position="1"/>
        <end position="32"/>
    </location>
</feature>
<dbReference type="VEuPathDB" id="CryptoDB:Cvel_12714"/>
<feature type="region of interest" description="Disordered" evidence="1">
    <location>
        <begin position="43"/>
        <end position="73"/>
    </location>
</feature>
<name>A0A0G4IBD3_9ALVE</name>
<sequence length="205" mass="22969">MRCKERYTYSSLGLPVLFLSLLLPLLFTSCEGRRLEQLEREVQRHTLSQRETRSEPPEIDPMDMTQPPAKQGTRMSVKFDSRNQRSFCVGLPCLELAEGVDGLRGWECEAWGAVVKEGSKEAKMPLCRHGQNDAAAEKVDLEYGQPQEFAESSNKREFQWVCFGPACDTVRHVVQRGPLAPFDVELNDVKGAATMMAGEISSKSA</sequence>
<dbReference type="EMBL" id="CDMZ01005780">
    <property type="protein sequence ID" value="CEM54359.1"/>
    <property type="molecule type" value="Genomic_DNA"/>
</dbReference>
<dbReference type="PROSITE" id="PS51257">
    <property type="entry name" value="PROKAR_LIPOPROTEIN"/>
    <property type="match status" value="1"/>
</dbReference>